<keyword evidence="1" id="KW-1133">Transmembrane helix</keyword>
<organism evidence="2 3">
    <name type="scientific">Olea europaea subsp. europaea</name>
    <dbReference type="NCBI Taxonomy" id="158383"/>
    <lineage>
        <taxon>Eukaryota</taxon>
        <taxon>Viridiplantae</taxon>
        <taxon>Streptophyta</taxon>
        <taxon>Embryophyta</taxon>
        <taxon>Tracheophyta</taxon>
        <taxon>Spermatophyta</taxon>
        <taxon>Magnoliopsida</taxon>
        <taxon>eudicotyledons</taxon>
        <taxon>Gunneridae</taxon>
        <taxon>Pentapetalae</taxon>
        <taxon>asterids</taxon>
        <taxon>lamiids</taxon>
        <taxon>Lamiales</taxon>
        <taxon>Oleaceae</taxon>
        <taxon>Oleeae</taxon>
        <taxon>Olea</taxon>
    </lineage>
</organism>
<evidence type="ECO:0000313" key="3">
    <source>
        <dbReference type="Proteomes" id="UP000594638"/>
    </source>
</evidence>
<gene>
    <name evidence="2" type="ORF">OLEA9_A033205</name>
</gene>
<keyword evidence="3" id="KW-1185">Reference proteome</keyword>
<sequence length="134" mass="14541">MKRDGVSVTIVLAAVFAASILVVFIFGCFTDKKGTGSFYVNSEEEIKIPVVESIATPARTHIGEARAVLSSVNSSKFNPTALVAKRGNNKLEQVLASSRAAILKAASIRNKSIIFKNNAPLSHQIYRNPNAFYR</sequence>
<reference evidence="2 3" key="1">
    <citation type="submission" date="2019-12" db="EMBL/GenBank/DDBJ databases">
        <authorList>
            <person name="Alioto T."/>
            <person name="Alioto T."/>
            <person name="Gomez Garrido J."/>
        </authorList>
    </citation>
    <scope>NUCLEOTIDE SEQUENCE [LARGE SCALE GENOMIC DNA]</scope>
</reference>
<dbReference type="EMBL" id="CACTIH010005438">
    <property type="protein sequence ID" value="CAA2992556.1"/>
    <property type="molecule type" value="Genomic_DNA"/>
</dbReference>
<keyword evidence="1" id="KW-0472">Membrane</keyword>
<dbReference type="PROSITE" id="PS51257">
    <property type="entry name" value="PROKAR_LIPOPROTEIN"/>
    <property type="match status" value="1"/>
</dbReference>
<feature type="transmembrane region" description="Helical" evidence="1">
    <location>
        <begin position="6"/>
        <end position="29"/>
    </location>
</feature>
<evidence type="ECO:0000256" key="1">
    <source>
        <dbReference type="SAM" id="Phobius"/>
    </source>
</evidence>
<dbReference type="Gramene" id="OE9A033205T1">
    <property type="protein sequence ID" value="OE9A033205C1"/>
    <property type="gene ID" value="OE9A033205"/>
</dbReference>
<accession>A0A8S0SIV7</accession>
<comment type="caution">
    <text evidence="2">The sequence shown here is derived from an EMBL/GenBank/DDBJ whole genome shotgun (WGS) entry which is preliminary data.</text>
</comment>
<dbReference type="Proteomes" id="UP000594638">
    <property type="component" value="Unassembled WGS sequence"/>
</dbReference>
<name>A0A8S0SIV7_OLEEU</name>
<evidence type="ECO:0000313" key="2">
    <source>
        <dbReference type="EMBL" id="CAA2992556.1"/>
    </source>
</evidence>
<dbReference type="AlphaFoldDB" id="A0A8S0SIV7"/>
<proteinExistence type="predicted"/>
<protein>
    <submittedName>
        <fullName evidence="2">Uncharacterized protein</fullName>
    </submittedName>
</protein>
<keyword evidence="1" id="KW-0812">Transmembrane</keyword>